<dbReference type="PANTHER" id="PTHR14136:SF17">
    <property type="entry name" value="BTB_POZ DOMAIN-CONTAINING PROTEIN KCTD9"/>
    <property type="match status" value="1"/>
</dbReference>
<keyword evidence="2" id="KW-1185">Reference proteome</keyword>
<dbReference type="InterPro" id="IPR012489">
    <property type="entry name" value="NucleaseA_inhib-like"/>
</dbReference>
<evidence type="ECO:0000313" key="2">
    <source>
        <dbReference type="Proteomes" id="UP000218418"/>
    </source>
</evidence>
<dbReference type="InterPro" id="IPR001646">
    <property type="entry name" value="5peptide_repeat"/>
</dbReference>
<dbReference type="AlphaFoldDB" id="A0A1Z4LMG5"/>
<sequence length="767" mass="86216">MHLQELLKRYAAGERDFSGVDLSGADFDDFSGQKKLSEINLSNSNLSKVNFSNVRLKAANFSGANLKEAKFRYCELSRANFTNADMEKVKISYHDMKKANFTGANLTDANLQCSNLIEANFNKANLSNTKLVGADLSNADFRNAIINNTSFSEGYSSYRNTKLSYANLSNLDLSGISLESVDLSHANLIKTNLSNADFTGANLTYANLNKANLTKAYFGSSWVKRGIRITQFNFEYHYYQRYLGANLSNADLSSANLTEANLSDTNLSNTNLTDAQLDEVILTRALLQNTRIYDLNKINSKYRLVWQIFNDDFEKQDMQGVDLSEVNLNEADLSGIDLRNTSFVNSSLMKTNFKDSNLEKVDFNNSNLCYANLSETSLRQANLSEAYLENANLSKANLNKANMQKIYLFSTNLTEANLNQANLQNARIAANNLTNASLIDANLSFANLIGGTRLKGVSLATVNLTGTKLFHADLSEALDIPSFILSPSAPAQSENINLLKTLQTTSKDLTHMSEGDEPYQIFLWDIATKGEFTFERLLLSMGVLTPVNTEDFFTNISYQNLNDTKELAEAYNHLLSNIQSHINDIELYELTTESLQNSCSIMLYIILARIKSGDWLGISTIVDFGEQGNSSPIFCIQDNATEKSENIELVRKLNDITTEINALLPDSEATDSLVWEIGENREFVFHNLLMSTKHLTIDEYREDFFQQYRYDEHEEEYIQRQAVADLVKGNLINLRLYRLGATNLDFYLMGEAENGDWIGIRTEVTWT</sequence>
<dbReference type="Gene3D" id="3.40.1460.10">
    <property type="entry name" value="Nuclease A inhibitor-like"/>
    <property type="match status" value="2"/>
</dbReference>
<dbReference type="Proteomes" id="UP000218418">
    <property type="component" value="Chromosome"/>
</dbReference>
<dbReference type="SUPFAM" id="SSF141571">
    <property type="entry name" value="Pentapeptide repeat-like"/>
    <property type="match status" value="3"/>
</dbReference>
<dbReference type="SUPFAM" id="SSF82602">
    <property type="entry name" value="Nuclease A inhibitor (NuiA)"/>
    <property type="match status" value="2"/>
</dbReference>
<dbReference type="PANTHER" id="PTHR14136">
    <property type="entry name" value="BTB_POZ DOMAIN-CONTAINING PROTEIN KCTD9"/>
    <property type="match status" value="1"/>
</dbReference>
<proteinExistence type="predicted"/>
<dbReference type="Pfam" id="PF07924">
    <property type="entry name" value="NuiA"/>
    <property type="match status" value="2"/>
</dbReference>
<organism evidence="1 2">
    <name type="scientific">Calothrix parasitica NIES-267</name>
    <dbReference type="NCBI Taxonomy" id="1973488"/>
    <lineage>
        <taxon>Bacteria</taxon>
        <taxon>Bacillati</taxon>
        <taxon>Cyanobacteriota</taxon>
        <taxon>Cyanophyceae</taxon>
        <taxon>Nostocales</taxon>
        <taxon>Calotrichaceae</taxon>
        <taxon>Calothrix</taxon>
    </lineage>
</organism>
<gene>
    <name evidence="1" type="ORF">NIES267_19000</name>
</gene>
<evidence type="ECO:0000313" key="1">
    <source>
        <dbReference type="EMBL" id="BAY82420.1"/>
    </source>
</evidence>
<protein>
    <submittedName>
        <fullName evidence="1">Pentapeptide repeat protein</fullName>
    </submittedName>
</protein>
<dbReference type="InterPro" id="IPR036587">
    <property type="entry name" value="NucleaseA_inhib-like_sf"/>
</dbReference>
<dbReference type="Pfam" id="PF13599">
    <property type="entry name" value="Pentapeptide_4"/>
    <property type="match status" value="2"/>
</dbReference>
<dbReference type="Pfam" id="PF00805">
    <property type="entry name" value="Pentapeptide"/>
    <property type="match status" value="4"/>
</dbReference>
<reference evidence="1 2" key="1">
    <citation type="submission" date="2017-06" db="EMBL/GenBank/DDBJ databases">
        <title>Genome sequencing of cyanobaciteial culture collection at National Institute for Environmental Studies (NIES).</title>
        <authorList>
            <person name="Hirose Y."/>
            <person name="Shimura Y."/>
            <person name="Fujisawa T."/>
            <person name="Nakamura Y."/>
            <person name="Kawachi M."/>
        </authorList>
    </citation>
    <scope>NUCLEOTIDE SEQUENCE [LARGE SCALE GENOMIC DNA]</scope>
    <source>
        <strain evidence="1 2">NIES-267</strain>
    </source>
</reference>
<dbReference type="Gene3D" id="2.160.20.80">
    <property type="entry name" value="E3 ubiquitin-protein ligase SopA"/>
    <property type="match status" value="3"/>
</dbReference>
<accession>A0A1Z4LMG5</accession>
<dbReference type="OrthoDB" id="447416at2"/>
<name>A0A1Z4LMG5_9CYAN</name>
<dbReference type="EMBL" id="AP018227">
    <property type="protein sequence ID" value="BAY82420.1"/>
    <property type="molecule type" value="Genomic_DNA"/>
</dbReference>
<dbReference type="InterPro" id="IPR051082">
    <property type="entry name" value="Pentapeptide-BTB/POZ_domain"/>
</dbReference>